<evidence type="ECO:0000313" key="3">
    <source>
        <dbReference type="Proteomes" id="UP001214638"/>
    </source>
</evidence>
<dbReference type="GeneID" id="94336852"/>
<evidence type="ECO:0000313" key="2">
    <source>
        <dbReference type="EMBL" id="KAK2195957.1"/>
    </source>
</evidence>
<dbReference type="EMBL" id="JALLKP010000003">
    <property type="protein sequence ID" value="KAK2195957.1"/>
    <property type="molecule type" value="Genomic_DNA"/>
</dbReference>
<organism evidence="2 3">
    <name type="scientific">Babesia duncani</name>
    <dbReference type="NCBI Taxonomy" id="323732"/>
    <lineage>
        <taxon>Eukaryota</taxon>
        <taxon>Sar</taxon>
        <taxon>Alveolata</taxon>
        <taxon>Apicomplexa</taxon>
        <taxon>Aconoidasida</taxon>
        <taxon>Piroplasmida</taxon>
        <taxon>Babesiidae</taxon>
        <taxon>Babesia</taxon>
    </lineage>
</organism>
<gene>
    <name evidence="2" type="ORF">BdWA1_002555</name>
</gene>
<accession>A0AAD9UNM5</accession>
<feature type="region of interest" description="Disordered" evidence="1">
    <location>
        <begin position="1"/>
        <end position="26"/>
    </location>
</feature>
<name>A0AAD9UNM5_9APIC</name>
<protein>
    <submittedName>
        <fullName evidence="2">Uncharacterized protein</fullName>
    </submittedName>
</protein>
<evidence type="ECO:0000256" key="1">
    <source>
        <dbReference type="SAM" id="MobiDB-lite"/>
    </source>
</evidence>
<dbReference type="Proteomes" id="UP001214638">
    <property type="component" value="Unassembled WGS sequence"/>
</dbReference>
<keyword evidence="3" id="KW-1185">Reference proteome</keyword>
<comment type="caution">
    <text evidence="2">The sequence shown here is derived from an EMBL/GenBank/DDBJ whole genome shotgun (WGS) entry which is preliminary data.</text>
</comment>
<dbReference type="KEGG" id="bdw:94336852"/>
<reference evidence="2" key="1">
    <citation type="journal article" date="2023" name="Nat. Microbiol.">
        <title>Babesia duncani multi-omics identifies virulence factors and drug targets.</title>
        <authorList>
            <person name="Singh P."/>
            <person name="Lonardi S."/>
            <person name="Liang Q."/>
            <person name="Vydyam P."/>
            <person name="Khabirova E."/>
            <person name="Fang T."/>
            <person name="Gihaz S."/>
            <person name="Thekkiniath J."/>
            <person name="Munshi M."/>
            <person name="Abel S."/>
            <person name="Ciampossin L."/>
            <person name="Batugedara G."/>
            <person name="Gupta M."/>
            <person name="Lu X.M."/>
            <person name="Lenz T."/>
            <person name="Chakravarty S."/>
            <person name="Cornillot E."/>
            <person name="Hu Y."/>
            <person name="Ma W."/>
            <person name="Gonzalez L.M."/>
            <person name="Sanchez S."/>
            <person name="Estrada K."/>
            <person name="Sanchez-Flores A."/>
            <person name="Montero E."/>
            <person name="Harb O.S."/>
            <person name="Le Roch K.G."/>
            <person name="Mamoun C.B."/>
        </authorList>
    </citation>
    <scope>NUCLEOTIDE SEQUENCE</scope>
    <source>
        <strain evidence="2">WA1</strain>
    </source>
</reference>
<feature type="compositionally biased region" description="Low complexity" evidence="1">
    <location>
        <begin position="17"/>
        <end position="26"/>
    </location>
</feature>
<sequence length="1532" mass="172618">MRQNSAAPGRNSKKGQPSGPFHPLGLLPHLQTPFVPKMPAMAQMYPGMQSGPPLAMPNMFNSPTPLSIPHPMMMPFMNQNNLVMASKANISIEVKGGNISMPNFKIPAALGMPKMCPIPMTSMQNPPNIVKKMPMPSITHSKPPKAKAGNLSIRSPPAYDVAKLNKRLEGLSNNLHVINRAMKRVKIAIPSIFRTRLGYALTKTEVEVLDIVHEIYTQLLLLHLQKGFNETFPINLKNDGTKEWTRGHLANFYANDGIAIVRSEPLLSALGSSSKTEWAPICWNNVATDISYIKFPKDLNDIDMDLIIVQCIDTGVIVSNLDYLMVACALSKRSILLALGYFCLICDDDSYLDFVSSVVPLLDSAILSNMFILIAEILDPQVCKVKKAYVERVTERILPICLSCNDSNAWKGIITSLMKSVNPLLCGANQSDTRFAITIMRTLKSYSNSFTKCQVTSVAVFNRCLALILQSGDDSRILLRGDATDLSMQVWLNDNGRSAILNSMGYDIVRILGCTCGITSIKLNIFSYLLQTESGTHLNLLCECLSRNDTFETLRSMLTNDEAEFIMQILHPTRNIDNSSIYMQWYCTRFLKSTNQTVALENMTNLVRFIIFCYAKNLFLFGINGVSSCIGNGTCDKESVLGSLMLWIFKVATRDSVGSGCLEMANLKIAVVFDWLFYGYEFNSGLISRIDKFQTLVHNLDDSREVVADPCAYTHLMIKHFIQPIFRSMVWGQKKESSVLKAHDQDSHMDSDFIVGVVFGQAEILNYFITNDIEMGRMICDYMINAVWFYHDNVSIVALDVIAAIFTCTLASLLFKRVATSNINALVKELRSCVLGKLYQVFGLNMSGASISVAQVPFISNGALNFSNATITNLDPSKGFKSTNGYRKIVSIEHFQHPPQMDDMCIFILSQSYALILEFYMNADIFTRLIRGADLTFVFEYQEFTKIYRKECPIIGYKGLAFKNTHLDAIAELIFNTSSVDAIYNMFQTYITDSVSNYLCILDCESTGNVKDIRGIISNLEAKFYNPLDPSRDEKYRIATSIDSIASYMFLLLNNHLITTLIIDEQVREYEYENLPIPLDAFTYWVHLFVELYLKGCNICWELLYYIATSTLACQYSPGEKTLEESTSKSSPCSKENNGSNVATMKIHIMTSIFFNTVYGVAKEQNVSFNEVVGQILKRALSNALEYQGDFKDSVQRLMPIRLVLEILIHNDSLWKHFQSYTAVLVMLLKTSPVLSIQTFISSFPNIGFESGTDYILGPALHSDFNYFKPLKDGKEDIDIDTLSDLLFSILDDRQIFITWQLVIRMYEMEFGASFAKVQSVLENSRKFLNCTSVPLVNIHFSNLEYVTTDTISHLLSNGTRDDEPSCLFFVGSSRTRSNFLTFSEGYNLPEYFASDNLHVLTALVLKTVTLQNIGWAQVSLFSTFCIFVHSVPTEAAFEDMVLCCQHLYNYQNSKETESVPALEFLRNMGVVVLLNWFYKCGNLYFEKFGDRPWWPILLNDLVSRYGNEKAICFSFNNCQVKIPIECALVAI</sequence>
<proteinExistence type="predicted"/>
<dbReference type="RefSeq" id="XP_067802799.1">
    <property type="nucleotide sequence ID" value="XM_067947577.1"/>
</dbReference>